<sequence>LSIATYKPSTNNINIQILSTIVIAFDYQFAYELSFLPEVIVPFSNNILYARATLRRYCKSTSLQNIQ</sequence>
<accession>A0A9N9B1Y3</accession>
<dbReference type="AlphaFoldDB" id="A0A9N9B1Y3"/>
<organism evidence="1 2">
    <name type="scientific">Funneliformis mosseae</name>
    <name type="common">Endomycorrhizal fungus</name>
    <name type="synonym">Glomus mosseae</name>
    <dbReference type="NCBI Taxonomy" id="27381"/>
    <lineage>
        <taxon>Eukaryota</taxon>
        <taxon>Fungi</taxon>
        <taxon>Fungi incertae sedis</taxon>
        <taxon>Mucoromycota</taxon>
        <taxon>Glomeromycotina</taxon>
        <taxon>Glomeromycetes</taxon>
        <taxon>Glomerales</taxon>
        <taxon>Glomeraceae</taxon>
        <taxon>Funneliformis</taxon>
    </lineage>
</organism>
<protein>
    <submittedName>
        <fullName evidence="1">13479_t:CDS:1</fullName>
    </submittedName>
</protein>
<comment type="caution">
    <text evidence="1">The sequence shown here is derived from an EMBL/GenBank/DDBJ whole genome shotgun (WGS) entry which is preliminary data.</text>
</comment>
<evidence type="ECO:0000313" key="1">
    <source>
        <dbReference type="EMBL" id="CAG8550346.1"/>
    </source>
</evidence>
<reference evidence="1" key="1">
    <citation type="submission" date="2021-06" db="EMBL/GenBank/DDBJ databases">
        <authorList>
            <person name="Kallberg Y."/>
            <person name="Tangrot J."/>
            <person name="Rosling A."/>
        </authorList>
    </citation>
    <scope>NUCLEOTIDE SEQUENCE</scope>
    <source>
        <strain evidence="1">87-6 pot B 2015</strain>
    </source>
</reference>
<keyword evidence="2" id="KW-1185">Reference proteome</keyword>
<proteinExistence type="predicted"/>
<evidence type="ECO:0000313" key="2">
    <source>
        <dbReference type="Proteomes" id="UP000789375"/>
    </source>
</evidence>
<name>A0A9N9B1Y3_FUNMO</name>
<dbReference type="Proteomes" id="UP000789375">
    <property type="component" value="Unassembled WGS sequence"/>
</dbReference>
<dbReference type="EMBL" id="CAJVPP010001350">
    <property type="protein sequence ID" value="CAG8550346.1"/>
    <property type="molecule type" value="Genomic_DNA"/>
</dbReference>
<feature type="non-terminal residue" evidence="1">
    <location>
        <position position="1"/>
    </location>
</feature>
<gene>
    <name evidence="1" type="ORF">FMOSSE_LOCUS6434</name>
</gene>